<comment type="caution">
    <text evidence="2">The sequence shown here is derived from an EMBL/GenBank/DDBJ whole genome shotgun (WGS) entry which is preliminary data.</text>
</comment>
<keyword evidence="2" id="KW-0282">Flagellum</keyword>
<dbReference type="Gene3D" id="3.90.1210.10">
    <property type="entry name" value="Antifreeze-like/N-acetylneuraminic acid synthase C-terminal domain"/>
    <property type="match status" value="1"/>
</dbReference>
<proteinExistence type="predicted"/>
<reference evidence="2 3" key="1">
    <citation type="submission" date="2020-04" db="EMBL/GenBank/DDBJ databases">
        <title>Gordonia sp. nov. TBRC 11910.</title>
        <authorList>
            <person name="Suriyachadkun C."/>
        </authorList>
    </citation>
    <scope>NUCLEOTIDE SEQUENCE [LARGE SCALE GENOMIC DNA]</scope>
    <source>
        <strain evidence="2 3">TBRC 11910</strain>
    </source>
</reference>
<keyword evidence="3" id="KW-1185">Reference proteome</keyword>
<name>A0A848KNE0_9ACTN</name>
<dbReference type="InterPro" id="IPR013974">
    <property type="entry name" value="SAF"/>
</dbReference>
<dbReference type="Proteomes" id="UP000550729">
    <property type="component" value="Unassembled WGS sequence"/>
</dbReference>
<dbReference type="EMBL" id="JABBNB010000004">
    <property type="protein sequence ID" value="NMO00564.1"/>
    <property type="molecule type" value="Genomic_DNA"/>
</dbReference>
<evidence type="ECO:0000313" key="3">
    <source>
        <dbReference type="Proteomes" id="UP000550729"/>
    </source>
</evidence>
<feature type="domain" description="SAF" evidence="1">
    <location>
        <begin position="58"/>
        <end position="120"/>
    </location>
</feature>
<keyword evidence="2" id="KW-0969">Cilium</keyword>
<evidence type="ECO:0000313" key="2">
    <source>
        <dbReference type="EMBL" id="NMO00564.1"/>
    </source>
</evidence>
<organism evidence="2 3">
    <name type="scientific">Gordonia asplenii</name>
    <dbReference type="NCBI Taxonomy" id="2725283"/>
    <lineage>
        <taxon>Bacteria</taxon>
        <taxon>Bacillati</taxon>
        <taxon>Actinomycetota</taxon>
        <taxon>Actinomycetes</taxon>
        <taxon>Mycobacteriales</taxon>
        <taxon>Gordoniaceae</taxon>
        <taxon>Gordonia</taxon>
    </lineage>
</organism>
<dbReference type="Pfam" id="PF08666">
    <property type="entry name" value="SAF"/>
    <property type="match status" value="1"/>
</dbReference>
<dbReference type="AlphaFoldDB" id="A0A848KNE0"/>
<keyword evidence="2" id="KW-0966">Cell projection</keyword>
<dbReference type="RefSeq" id="WP_170193077.1">
    <property type="nucleotide sequence ID" value="NZ_JABBNB010000004.1"/>
</dbReference>
<gene>
    <name evidence="2" type="ORF">HH308_04960</name>
</gene>
<evidence type="ECO:0000259" key="1">
    <source>
        <dbReference type="SMART" id="SM00858"/>
    </source>
</evidence>
<protein>
    <submittedName>
        <fullName evidence="2">Flagellar biosynthesis protein FlgA</fullName>
    </submittedName>
</protein>
<dbReference type="SMART" id="SM00858">
    <property type="entry name" value="SAF"/>
    <property type="match status" value="1"/>
</dbReference>
<dbReference type="CDD" id="cd11614">
    <property type="entry name" value="SAF_CpaB_FlgA_like"/>
    <property type="match status" value="1"/>
</dbReference>
<sequence>MRFDALANRLSPRWGDRLSSWLRPGWIRAVIIRRTAAIALIIAAAAFTVSDHRATQEQSVVVAAHDLTPGQTLTGTDLAIVRVPGTALPDGALRLSADGVGRTVTAAMRPGEIVTDLRLLSSRLPSALRGERDSRLVPVRLSDDAVADLLREGDVVDVLSETSEVLARNAVVALGAGRRAGGIAATNASARPILLAMRSSEAQRVATAGLKSALTVVLH</sequence>
<accession>A0A848KNE0</accession>